<organism evidence="1 2">
    <name type="scientific">Paenibacillus melissococcoides</name>
    <dbReference type="NCBI Taxonomy" id="2912268"/>
    <lineage>
        <taxon>Bacteria</taxon>
        <taxon>Bacillati</taxon>
        <taxon>Bacillota</taxon>
        <taxon>Bacilli</taxon>
        <taxon>Bacillales</taxon>
        <taxon>Paenibacillaceae</taxon>
        <taxon>Paenibacillus</taxon>
    </lineage>
</organism>
<accession>A0ABM9G2D0</accession>
<dbReference type="RefSeq" id="WP_213427149.1">
    <property type="nucleotide sequence ID" value="NZ_AP031286.1"/>
</dbReference>
<keyword evidence="2" id="KW-1185">Reference proteome</keyword>
<dbReference type="Proteomes" id="UP001154322">
    <property type="component" value="Unassembled WGS sequence"/>
</dbReference>
<name>A0ABM9G2D0_9BACL</name>
<reference evidence="1" key="1">
    <citation type="submission" date="2022-06" db="EMBL/GenBank/DDBJ databases">
        <authorList>
            <person name="Dietemann V."/>
            <person name="Ory F."/>
            <person name="Dainat B."/>
            <person name="Oberhansli S."/>
        </authorList>
    </citation>
    <scope>NUCLEOTIDE SEQUENCE</scope>
    <source>
        <strain evidence="1">Ena-SAMPLE-TAB-26-04-2022-14:26:32:270-5432</strain>
    </source>
</reference>
<evidence type="ECO:0000313" key="1">
    <source>
        <dbReference type="EMBL" id="CAH8245751.1"/>
    </source>
</evidence>
<gene>
    <name evidence="1" type="ORF">WJ0W_002986</name>
</gene>
<comment type="caution">
    <text evidence="1">The sequence shown here is derived from an EMBL/GenBank/DDBJ whole genome shotgun (WGS) entry which is preliminary data.</text>
</comment>
<evidence type="ECO:0000313" key="2">
    <source>
        <dbReference type="Proteomes" id="UP001154322"/>
    </source>
</evidence>
<sequence>MKQFMTYPYPHIKDNVKSTVTAVLHAKKGNRNRALAQLEEGLQSGGVNNAVCLSVTQFLSHRAKVYAINQCIAMYGSLCALSPSVRNVLVF</sequence>
<dbReference type="EMBL" id="CALYLO010000004">
    <property type="protein sequence ID" value="CAH8245751.1"/>
    <property type="molecule type" value="Genomic_DNA"/>
</dbReference>
<protein>
    <submittedName>
        <fullName evidence="1">Uncharacterized protein</fullName>
    </submittedName>
</protein>
<proteinExistence type="predicted"/>